<keyword evidence="1" id="KW-0812">Transmembrane</keyword>
<dbReference type="CTD" id="9951600"/>
<name>A0A1S0TIR4_LOALO</name>
<accession>A0A1S0TIR4</accession>
<dbReference type="EMBL" id="JH712308">
    <property type="protein sequence ID" value="EFO14397.2"/>
    <property type="molecule type" value="Genomic_DNA"/>
</dbReference>
<dbReference type="Gene3D" id="1.20.1070.10">
    <property type="entry name" value="Rhodopsin 7-helix transmembrane proteins"/>
    <property type="match status" value="1"/>
</dbReference>
<dbReference type="AlphaFoldDB" id="A0A1S0TIR4"/>
<reference evidence="2" key="1">
    <citation type="submission" date="2012-04" db="EMBL/GenBank/DDBJ databases">
        <title>The Genome Sequence of Loa loa.</title>
        <authorList>
            <consortium name="The Broad Institute Genome Sequencing Platform"/>
            <consortium name="Broad Institute Genome Sequencing Center for Infectious Disease"/>
            <person name="Nutman T.B."/>
            <person name="Fink D.L."/>
            <person name="Russ C."/>
            <person name="Young S."/>
            <person name="Zeng Q."/>
            <person name="Gargeya S."/>
            <person name="Alvarado L."/>
            <person name="Berlin A."/>
            <person name="Chapman S.B."/>
            <person name="Chen Z."/>
            <person name="Freedman E."/>
            <person name="Gellesch M."/>
            <person name="Goldberg J."/>
            <person name="Griggs A."/>
            <person name="Gujja S."/>
            <person name="Heilman E.R."/>
            <person name="Heiman D."/>
            <person name="Howarth C."/>
            <person name="Mehta T."/>
            <person name="Neiman D."/>
            <person name="Pearson M."/>
            <person name="Roberts A."/>
            <person name="Saif S."/>
            <person name="Shea T."/>
            <person name="Shenoy N."/>
            <person name="Sisk P."/>
            <person name="Stolte C."/>
            <person name="Sykes S."/>
            <person name="White J."/>
            <person name="Yandava C."/>
            <person name="Haas B."/>
            <person name="Henn M.R."/>
            <person name="Nusbaum C."/>
            <person name="Birren B."/>
        </authorList>
    </citation>
    <scope>NUCLEOTIDE SEQUENCE [LARGE SCALE GENOMIC DNA]</scope>
</reference>
<dbReference type="RefSeq" id="XP_020301117.1">
    <property type="nucleotide sequence ID" value="XM_020448763.1"/>
</dbReference>
<dbReference type="OrthoDB" id="5854682at2759"/>
<feature type="transmembrane region" description="Helical" evidence="1">
    <location>
        <begin position="76"/>
        <end position="98"/>
    </location>
</feature>
<proteinExistence type="predicted"/>
<evidence type="ECO:0000313" key="2">
    <source>
        <dbReference type="EMBL" id="EFO14397.2"/>
    </source>
</evidence>
<dbReference type="GeneID" id="9951600"/>
<organism evidence="2">
    <name type="scientific">Loa loa</name>
    <name type="common">Eye worm</name>
    <name type="synonym">Filaria loa</name>
    <dbReference type="NCBI Taxonomy" id="7209"/>
    <lineage>
        <taxon>Eukaryota</taxon>
        <taxon>Metazoa</taxon>
        <taxon>Ecdysozoa</taxon>
        <taxon>Nematoda</taxon>
        <taxon>Chromadorea</taxon>
        <taxon>Rhabditida</taxon>
        <taxon>Spirurina</taxon>
        <taxon>Spiruromorpha</taxon>
        <taxon>Filarioidea</taxon>
        <taxon>Onchocercidae</taxon>
        <taxon>Loa</taxon>
    </lineage>
</organism>
<keyword evidence="1" id="KW-0472">Membrane</keyword>
<dbReference type="KEGG" id="loa:LOAG_14122"/>
<protein>
    <submittedName>
        <fullName evidence="2">Uncharacterized protein</fullName>
    </submittedName>
</protein>
<evidence type="ECO:0000256" key="1">
    <source>
        <dbReference type="SAM" id="Phobius"/>
    </source>
</evidence>
<sequence>MLADYNIFGDLCERISPFHNFGVYLLHGHTLFTLTFLVIALAIFIITICYNRNVRRQSNVFSGEIRECKPQRRREMLFNTLLLSICAYFISIVGQSFIEIAVFWAKDREDATEWAQWFQLARIGAFVDPLFNPLLVTLRIPAMNAKLRWIGHYITNVTLIFCFRKKAKKKKSKEKRIFASGTGISLTTPQTIHSDDFFSKLLCHRNLPSKFPSSNRRNHNGTTLIDNRFHTKAINFILQDL</sequence>
<feature type="transmembrane region" description="Helical" evidence="1">
    <location>
        <begin position="31"/>
        <end position="50"/>
    </location>
</feature>
<feature type="transmembrane region" description="Helical" evidence="1">
    <location>
        <begin position="147"/>
        <end position="163"/>
    </location>
</feature>
<gene>
    <name evidence="2" type="ORF">LOAG_14122</name>
</gene>
<dbReference type="OMA" id="ATEWARW"/>
<keyword evidence="1" id="KW-1133">Transmembrane helix</keyword>
<dbReference type="InParanoid" id="A0A1S0TIR4"/>